<sequence length="272" mass="30886">MSEPIETNTGEDMVFITSPPAEGIDPHASREFLDLFRTENGRDIPLASYYIDNLSHDFNFEDLMRWVTDSDTGDTAIHVAAAVGNIKAFDATAQSFGREWSRNSWFMTCFRAVFFLRNKAGDTIFHVAARMGRLDIINAAWQHFWQVIDWDKVPDKPGSEVYAPIGHDLPEFETDVVPLWVPGYMLATVLFARKNAAGHTAADEATIADYTDVAEWLNQVLDRVTLGGKRATESRMARMEELVDGRYDIDGHHLTWDQISRVGLYYPPKYRS</sequence>
<proteinExistence type="predicted"/>
<comment type="caution">
    <text evidence="1">The sequence shown here is derived from an EMBL/GenBank/DDBJ whole genome shotgun (WGS) entry which is preliminary data.</text>
</comment>
<evidence type="ECO:0000313" key="1">
    <source>
        <dbReference type="EMBL" id="KAF4866068.1"/>
    </source>
</evidence>
<protein>
    <recommendedName>
        <fullName evidence="3">Ankyrin repeat domain-containing protein</fullName>
    </recommendedName>
</protein>
<evidence type="ECO:0000313" key="2">
    <source>
        <dbReference type="Proteomes" id="UP000711996"/>
    </source>
</evidence>
<reference evidence="1" key="1">
    <citation type="submission" date="2019-06" db="EMBL/GenBank/DDBJ databases">
        <authorList>
            <person name="Gan P."/>
            <person name="Shirasu K."/>
        </authorList>
    </citation>
    <scope>NUCLEOTIDE SEQUENCE [LARGE SCALE GENOMIC DNA]</scope>
    <source>
        <strain evidence="1">CAD2</strain>
    </source>
</reference>
<dbReference type="EMBL" id="QPMT01000002">
    <property type="protein sequence ID" value="KAF4866068.1"/>
    <property type="molecule type" value="Genomic_DNA"/>
</dbReference>
<evidence type="ECO:0008006" key="3">
    <source>
        <dbReference type="Google" id="ProtNLM"/>
    </source>
</evidence>
<dbReference type="OrthoDB" id="4795535at2759"/>
<dbReference type="SUPFAM" id="SSF48403">
    <property type="entry name" value="Ankyrin repeat"/>
    <property type="match status" value="1"/>
</dbReference>
<dbReference type="InterPro" id="IPR036770">
    <property type="entry name" value="Ankyrin_rpt-contain_sf"/>
</dbReference>
<organism evidence="1 2">
    <name type="scientific">Colletotrichum siamense</name>
    <name type="common">Anthracnose fungus</name>
    <dbReference type="NCBI Taxonomy" id="690259"/>
    <lineage>
        <taxon>Eukaryota</taxon>
        <taxon>Fungi</taxon>
        <taxon>Dikarya</taxon>
        <taxon>Ascomycota</taxon>
        <taxon>Pezizomycotina</taxon>
        <taxon>Sordariomycetes</taxon>
        <taxon>Hypocreomycetidae</taxon>
        <taxon>Glomerellales</taxon>
        <taxon>Glomerellaceae</taxon>
        <taxon>Colletotrichum</taxon>
        <taxon>Colletotrichum gloeosporioides species complex</taxon>
    </lineage>
</organism>
<dbReference type="Proteomes" id="UP000711996">
    <property type="component" value="Unassembled WGS sequence"/>
</dbReference>
<accession>A0A9P5F4U2</accession>
<gene>
    <name evidence="1" type="ORF">CGCSCA2_v000978</name>
</gene>
<keyword evidence="2" id="KW-1185">Reference proteome</keyword>
<dbReference type="Gene3D" id="1.25.40.20">
    <property type="entry name" value="Ankyrin repeat-containing domain"/>
    <property type="match status" value="1"/>
</dbReference>
<dbReference type="AlphaFoldDB" id="A0A9P5F4U2"/>
<name>A0A9P5F4U2_COLSI</name>